<protein>
    <submittedName>
        <fullName evidence="8">NAD(P)H-dependent oxidoreductase</fullName>
    </submittedName>
</protein>
<accession>A0ABW4ZEL2</accession>
<dbReference type="Pfam" id="PF00881">
    <property type="entry name" value="Nitroreductase"/>
    <property type="match status" value="1"/>
</dbReference>
<proteinExistence type="inferred from homology"/>
<sequence length="213" mass="24094">MQPNDLINSLNWRYATKEFQADKKIPQDIWQVIEESLVLTPSSFGLQPWKFVIVTDQALKEQLLPHSWNQKQVVDCSHLVVLTAKSPIGDVDLDAFIDRTHSLRGGDKESLKFYRDMMGGFVSKMDDQQLLTWAKDQVYIALGQLMASAAALKIDACPMEGINPAEYDKILGLEGTGYHTTVACPMGYRSENDKYASLQKVRYPIETVIEHRA</sequence>
<dbReference type="SUPFAM" id="SSF55469">
    <property type="entry name" value="FMN-dependent nitroreductase-like"/>
    <property type="match status" value="1"/>
</dbReference>
<dbReference type="Gene3D" id="3.40.109.10">
    <property type="entry name" value="NADH Oxidase"/>
    <property type="match status" value="1"/>
</dbReference>
<keyword evidence="9" id="KW-1185">Reference proteome</keyword>
<evidence type="ECO:0000256" key="2">
    <source>
        <dbReference type="ARBA" id="ARBA00007118"/>
    </source>
</evidence>
<dbReference type="Proteomes" id="UP001597389">
    <property type="component" value="Unassembled WGS sequence"/>
</dbReference>
<comment type="caution">
    <text evidence="8">The sequence shown here is derived from an EMBL/GenBank/DDBJ whole genome shotgun (WGS) entry which is preliminary data.</text>
</comment>
<dbReference type="CDD" id="cd02149">
    <property type="entry name" value="NfsB-like"/>
    <property type="match status" value="1"/>
</dbReference>
<evidence type="ECO:0000256" key="5">
    <source>
        <dbReference type="ARBA" id="ARBA00022857"/>
    </source>
</evidence>
<reference evidence="9" key="1">
    <citation type="journal article" date="2019" name="Int. J. Syst. Evol. Microbiol.">
        <title>The Global Catalogue of Microorganisms (GCM) 10K type strain sequencing project: providing services to taxonomists for standard genome sequencing and annotation.</title>
        <authorList>
            <consortium name="The Broad Institute Genomics Platform"/>
            <consortium name="The Broad Institute Genome Sequencing Center for Infectious Disease"/>
            <person name="Wu L."/>
            <person name="Ma J."/>
        </authorList>
    </citation>
    <scope>NUCLEOTIDE SEQUENCE [LARGE SCALE GENOMIC DNA]</scope>
    <source>
        <strain evidence="9">CCUG 57942</strain>
    </source>
</reference>
<dbReference type="InterPro" id="IPR000415">
    <property type="entry name" value="Nitroreductase-like"/>
</dbReference>
<evidence type="ECO:0000256" key="1">
    <source>
        <dbReference type="ARBA" id="ARBA00001917"/>
    </source>
</evidence>
<gene>
    <name evidence="8" type="ORF">ACFSW8_14080</name>
</gene>
<name>A0ABW4ZEL2_9BACT</name>
<keyword evidence="4" id="KW-0288">FMN</keyword>
<dbReference type="EMBL" id="JBHUJB010000061">
    <property type="protein sequence ID" value="MFD2160032.1"/>
    <property type="molecule type" value="Genomic_DNA"/>
</dbReference>
<dbReference type="PANTHER" id="PTHR43673">
    <property type="entry name" value="NAD(P)H NITROREDUCTASE YDGI-RELATED"/>
    <property type="match status" value="1"/>
</dbReference>
<keyword evidence="5" id="KW-0521">NADP</keyword>
<evidence type="ECO:0000256" key="6">
    <source>
        <dbReference type="ARBA" id="ARBA00023002"/>
    </source>
</evidence>
<dbReference type="InterPro" id="IPR029479">
    <property type="entry name" value="Nitroreductase"/>
</dbReference>
<organism evidence="8 9">
    <name type="scientific">Rubritalea tangerina</name>
    <dbReference type="NCBI Taxonomy" id="430798"/>
    <lineage>
        <taxon>Bacteria</taxon>
        <taxon>Pseudomonadati</taxon>
        <taxon>Verrucomicrobiota</taxon>
        <taxon>Verrucomicrobiia</taxon>
        <taxon>Verrucomicrobiales</taxon>
        <taxon>Rubritaleaceae</taxon>
        <taxon>Rubritalea</taxon>
    </lineage>
</organism>
<keyword evidence="3" id="KW-0285">Flavoprotein</keyword>
<dbReference type="InterPro" id="IPR033878">
    <property type="entry name" value="NfsB-like"/>
</dbReference>
<evidence type="ECO:0000256" key="3">
    <source>
        <dbReference type="ARBA" id="ARBA00022630"/>
    </source>
</evidence>
<keyword evidence="6" id="KW-0560">Oxidoreductase</keyword>
<evidence type="ECO:0000313" key="9">
    <source>
        <dbReference type="Proteomes" id="UP001597389"/>
    </source>
</evidence>
<dbReference type="PANTHER" id="PTHR43673:SF2">
    <property type="entry name" value="NITROREDUCTASE"/>
    <property type="match status" value="1"/>
</dbReference>
<comment type="similarity">
    <text evidence="2">Belongs to the nitroreductase family.</text>
</comment>
<feature type="domain" description="Nitroreductase" evidence="7">
    <location>
        <begin position="11"/>
        <end position="188"/>
    </location>
</feature>
<evidence type="ECO:0000256" key="4">
    <source>
        <dbReference type="ARBA" id="ARBA00022643"/>
    </source>
</evidence>
<comment type="cofactor">
    <cofactor evidence="1">
        <name>FMN</name>
        <dbReference type="ChEBI" id="CHEBI:58210"/>
    </cofactor>
</comment>
<evidence type="ECO:0000259" key="7">
    <source>
        <dbReference type="Pfam" id="PF00881"/>
    </source>
</evidence>
<dbReference type="RefSeq" id="WP_377088998.1">
    <property type="nucleotide sequence ID" value="NZ_JBHSJL010000014.1"/>
</dbReference>
<evidence type="ECO:0000313" key="8">
    <source>
        <dbReference type="EMBL" id="MFD2160032.1"/>
    </source>
</evidence>